<dbReference type="PANTHER" id="PTHR10516">
    <property type="entry name" value="PEPTIDYL-PROLYL CIS-TRANS ISOMERASE"/>
    <property type="match status" value="1"/>
</dbReference>
<evidence type="ECO:0000256" key="2">
    <source>
        <dbReference type="ARBA" id="ARBA00004496"/>
    </source>
</evidence>
<comment type="subcellular location">
    <subcellularLocation>
        <location evidence="2">Cytoplasm</location>
    </subcellularLocation>
</comment>
<reference evidence="11" key="5">
    <citation type="journal article" date="2021" name="G3 (Bethesda)">
        <title>Aegilops tauschii genome assembly Aet v5.0 features greater sequence contiguity and improved annotation.</title>
        <authorList>
            <person name="Wang L."/>
            <person name="Zhu T."/>
            <person name="Rodriguez J.C."/>
            <person name="Deal K.R."/>
            <person name="Dubcovsky J."/>
            <person name="McGuire P.E."/>
            <person name="Lux T."/>
            <person name="Spannagl M."/>
            <person name="Mayer K.F.X."/>
            <person name="Baldrich P."/>
            <person name="Meyers B.C."/>
            <person name="Huo N."/>
            <person name="Gu Y.Q."/>
            <person name="Zhou H."/>
            <person name="Devos K.M."/>
            <person name="Bennetzen J.L."/>
            <person name="Unver T."/>
            <person name="Budak H."/>
            <person name="Gulick P.J."/>
            <person name="Galiba G."/>
            <person name="Kalapos B."/>
            <person name="Nelson D.R."/>
            <person name="Li P."/>
            <person name="You F.M."/>
            <person name="Luo M.C."/>
            <person name="Dvorak J."/>
        </authorList>
    </citation>
    <scope>NUCLEOTIDE SEQUENCE [LARGE SCALE GENOMIC DNA]</scope>
    <source>
        <strain evidence="11">cv. AL8/78</strain>
    </source>
</reference>
<protein>
    <recommendedName>
        <fullName evidence="8">peptidylprolyl isomerase</fullName>
        <ecNumber evidence="8">5.2.1.8</ecNumber>
    </recommendedName>
</protein>
<dbReference type="PANTHER" id="PTHR10516:SF443">
    <property type="entry name" value="FK506-BINDING PROTEIN 59-RELATED"/>
    <property type="match status" value="1"/>
</dbReference>
<name>A0A453PLS3_AEGTS</name>
<comment type="catalytic activity">
    <reaction evidence="1 8">
        <text>[protein]-peptidylproline (omega=180) = [protein]-peptidylproline (omega=0)</text>
        <dbReference type="Rhea" id="RHEA:16237"/>
        <dbReference type="Rhea" id="RHEA-COMP:10747"/>
        <dbReference type="Rhea" id="RHEA-COMP:10748"/>
        <dbReference type="ChEBI" id="CHEBI:83833"/>
        <dbReference type="ChEBI" id="CHEBI:83834"/>
        <dbReference type="EC" id="5.2.1.8"/>
    </reaction>
</comment>
<evidence type="ECO:0000256" key="5">
    <source>
        <dbReference type="ARBA" id="ARBA00023110"/>
    </source>
</evidence>
<reference evidence="11" key="4">
    <citation type="submission" date="2019-03" db="UniProtKB">
        <authorList>
            <consortium name="EnsemblPlants"/>
        </authorList>
    </citation>
    <scope>IDENTIFICATION</scope>
</reference>
<dbReference type="SUPFAM" id="SSF54534">
    <property type="entry name" value="FKBP-like"/>
    <property type="match status" value="1"/>
</dbReference>
<dbReference type="GO" id="GO:0005737">
    <property type="term" value="C:cytoplasm"/>
    <property type="evidence" value="ECO:0007669"/>
    <property type="project" value="UniProtKB-SubCell"/>
</dbReference>
<reference evidence="12" key="2">
    <citation type="journal article" date="2017" name="Nat. Plants">
        <title>The Aegilops tauschii genome reveals multiple impacts of transposons.</title>
        <authorList>
            <person name="Zhao G."/>
            <person name="Zou C."/>
            <person name="Li K."/>
            <person name="Wang K."/>
            <person name="Li T."/>
            <person name="Gao L."/>
            <person name="Zhang X."/>
            <person name="Wang H."/>
            <person name="Yang Z."/>
            <person name="Liu X."/>
            <person name="Jiang W."/>
            <person name="Mao L."/>
            <person name="Kong X."/>
            <person name="Jiao Y."/>
            <person name="Jia J."/>
        </authorList>
    </citation>
    <scope>NUCLEOTIDE SEQUENCE [LARGE SCALE GENOMIC DNA]</scope>
    <source>
        <strain evidence="12">cv. AL8/78</strain>
    </source>
</reference>
<evidence type="ECO:0000259" key="10">
    <source>
        <dbReference type="PROSITE" id="PS50059"/>
    </source>
</evidence>
<organism evidence="11 12">
    <name type="scientific">Aegilops tauschii subsp. strangulata</name>
    <name type="common">Goatgrass</name>
    <dbReference type="NCBI Taxonomy" id="200361"/>
    <lineage>
        <taxon>Eukaryota</taxon>
        <taxon>Viridiplantae</taxon>
        <taxon>Streptophyta</taxon>
        <taxon>Embryophyta</taxon>
        <taxon>Tracheophyta</taxon>
        <taxon>Spermatophyta</taxon>
        <taxon>Magnoliopsida</taxon>
        <taxon>Liliopsida</taxon>
        <taxon>Poales</taxon>
        <taxon>Poaceae</taxon>
        <taxon>BOP clade</taxon>
        <taxon>Pooideae</taxon>
        <taxon>Triticodae</taxon>
        <taxon>Triticeae</taxon>
        <taxon>Triticinae</taxon>
        <taxon>Aegilops</taxon>
    </lineage>
</organism>
<dbReference type="EC" id="5.2.1.8" evidence="8"/>
<evidence type="ECO:0000313" key="11">
    <source>
        <dbReference type="EnsemblPlants" id="AET6Gv20774300.12"/>
    </source>
</evidence>
<dbReference type="AlphaFoldDB" id="A0A453PLS3"/>
<proteinExistence type="inferred from homology"/>
<dbReference type="InterPro" id="IPR050689">
    <property type="entry name" value="FKBP-type_PPIase"/>
</dbReference>
<accession>A0A453PLS3</accession>
<dbReference type="Pfam" id="PF00254">
    <property type="entry name" value="FKBP_C"/>
    <property type="match status" value="1"/>
</dbReference>
<dbReference type="Gene3D" id="3.10.50.40">
    <property type="match status" value="1"/>
</dbReference>
<comment type="similarity">
    <text evidence="3">Belongs to the FKBP-type PPIase family.</text>
</comment>
<dbReference type="EnsemblPlants" id="AET6Gv20774300.12">
    <property type="protein sequence ID" value="AET6Gv20774300.12"/>
    <property type="gene ID" value="AET6Gv20774300"/>
</dbReference>
<dbReference type="Proteomes" id="UP000015105">
    <property type="component" value="Chromosome 6D"/>
</dbReference>
<dbReference type="InterPro" id="IPR046357">
    <property type="entry name" value="PPIase_dom_sf"/>
</dbReference>
<reference evidence="11" key="3">
    <citation type="journal article" date="2017" name="Nature">
        <title>Genome sequence of the progenitor of the wheat D genome Aegilops tauschii.</title>
        <authorList>
            <person name="Luo M.C."/>
            <person name="Gu Y.Q."/>
            <person name="Puiu D."/>
            <person name="Wang H."/>
            <person name="Twardziok S.O."/>
            <person name="Deal K.R."/>
            <person name="Huo N."/>
            <person name="Zhu T."/>
            <person name="Wang L."/>
            <person name="Wang Y."/>
            <person name="McGuire P.E."/>
            <person name="Liu S."/>
            <person name="Long H."/>
            <person name="Ramasamy R.K."/>
            <person name="Rodriguez J.C."/>
            <person name="Van S.L."/>
            <person name="Yuan L."/>
            <person name="Wang Z."/>
            <person name="Xia Z."/>
            <person name="Xiao L."/>
            <person name="Anderson O.D."/>
            <person name="Ouyang S."/>
            <person name="Liang Y."/>
            <person name="Zimin A.V."/>
            <person name="Pertea G."/>
            <person name="Qi P."/>
            <person name="Bennetzen J.L."/>
            <person name="Dai X."/>
            <person name="Dawson M.W."/>
            <person name="Muller H.G."/>
            <person name="Kugler K."/>
            <person name="Rivarola-Duarte L."/>
            <person name="Spannagl M."/>
            <person name="Mayer K.F.X."/>
            <person name="Lu F.H."/>
            <person name="Bevan M.W."/>
            <person name="Leroy P."/>
            <person name="Li P."/>
            <person name="You F.M."/>
            <person name="Sun Q."/>
            <person name="Liu Z."/>
            <person name="Lyons E."/>
            <person name="Wicker T."/>
            <person name="Salzberg S.L."/>
            <person name="Devos K.M."/>
            <person name="Dvorak J."/>
        </authorList>
    </citation>
    <scope>NUCLEOTIDE SEQUENCE [LARGE SCALE GENOMIC DNA]</scope>
    <source>
        <strain evidence="11">cv. AL8/78</strain>
    </source>
</reference>
<evidence type="ECO:0000256" key="9">
    <source>
        <dbReference type="SAM" id="MobiDB-lite"/>
    </source>
</evidence>
<evidence type="ECO:0000256" key="6">
    <source>
        <dbReference type="ARBA" id="ARBA00023157"/>
    </source>
</evidence>
<sequence length="192" mass="20818">WGQSCCCSAGRCPPAPRQHRAPLPPPRRELDAAWPAGGDLRRCSRPRCNGGRTRTTTDQKPPRQRCAAAELWRGDAEDGKMGFEKEILKAGTGPKPVKGQKVTVHCTGYGKDGDLSKKFWSTKDPGQQPFSFNIGLGSVIKGWDEGVMGMQLGEVARLTCTPDYAYGSGGFPAWGIQPNSVLIFEIEVLSAK</sequence>
<keyword evidence="6" id="KW-1015">Disulfide bond</keyword>
<feature type="domain" description="PPIase FKBP-type" evidence="10">
    <location>
        <begin position="99"/>
        <end position="192"/>
    </location>
</feature>
<keyword evidence="7 8" id="KW-0413">Isomerase</keyword>
<dbReference type="PROSITE" id="PS50059">
    <property type="entry name" value="FKBP_PPIASE"/>
    <property type="match status" value="1"/>
</dbReference>
<dbReference type="GO" id="GO:0003755">
    <property type="term" value="F:peptidyl-prolyl cis-trans isomerase activity"/>
    <property type="evidence" value="ECO:0007669"/>
    <property type="project" value="UniProtKB-KW"/>
</dbReference>
<dbReference type="Gramene" id="AET6Gv20774300.12">
    <property type="protein sequence ID" value="AET6Gv20774300.12"/>
    <property type="gene ID" value="AET6Gv20774300"/>
</dbReference>
<evidence type="ECO:0000256" key="8">
    <source>
        <dbReference type="PROSITE-ProRule" id="PRU00277"/>
    </source>
</evidence>
<evidence type="ECO:0000256" key="4">
    <source>
        <dbReference type="ARBA" id="ARBA00022490"/>
    </source>
</evidence>
<feature type="region of interest" description="Disordered" evidence="9">
    <location>
        <begin position="9"/>
        <end position="62"/>
    </location>
</feature>
<dbReference type="InterPro" id="IPR001179">
    <property type="entry name" value="PPIase_FKBP_dom"/>
</dbReference>
<reference evidence="12" key="1">
    <citation type="journal article" date="2014" name="Science">
        <title>Ancient hybridizations among the ancestral genomes of bread wheat.</title>
        <authorList>
            <consortium name="International Wheat Genome Sequencing Consortium,"/>
            <person name="Marcussen T."/>
            <person name="Sandve S.R."/>
            <person name="Heier L."/>
            <person name="Spannagl M."/>
            <person name="Pfeifer M."/>
            <person name="Jakobsen K.S."/>
            <person name="Wulff B.B."/>
            <person name="Steuernagel B."/>
            <person name="Mayer K.F."/>
            <person name="Olsen O.A."/>
        </authorList>
    </citation>
    <scope>NUCLEOTIDE SEQUENCE [LARGE SCALE GENOMIC DNA]</scope>
    <source>
        <strain evidence="12">cv. AL8/78</strain>
    </source>
</reference>
<evidence type="ECO:0000256" key="7">
    <source>
        <dbReference type="ARBA" id="ARBA00023235"/>
    </source>
</evidence>
<keyword evidence="5 8" id="KW-0697">Rotamase</keyword>
<keyword evidence="4" id="KW-0963">Cytoplasm</keyword>
<dbReference type="FunFam" id="3.10.50.40:FF:000031">
    <property type="entry name" value="Peptidylprolyl isomerase"/>
    <property type="match status" value="1"/>
</dbReference>
<evidence type="ECO:0000313" key="12">
    <source>
        <dbReference type="Proteomes" id="UP000015105"/>
    </source>
</evidence>
<evidence type="ECO:0000256" key="3">
    <source>
        <dbReference type="ARBA" id="ARBA00006577"/>
    </source>
</evidence>
<keyword evidence="12" id="KW-1185">Reference proteome</keyword>
<evidence type="ECO:0000256" key="1">
    <source>
        <dbReference type="ARBA" id="ARBA00000971"/>
    </source>
</evidence>